<dbReference type="EMBL" id="FOIC01000003">
    <property type="protein sequence ID" value="SET03286.1"/>
    <property type="molecule type" value="Genomic_DNA"/>
</dbReference>
<organism evidence="2 3">
    <name type="scientific">Natrinema hispanicum</name>
    <dbReference type="NCBI Taxonomy" id="392421"/>
    <lineage>
        <taxon>Archaea</taxon>
        <taxon>Methanobacteriati</taxon>
        <taxon>Methanobacteriota</taxon>
        <taxon>Stenosarchaea group</taxon>
        <taxon>Halobacteria</taxon>
        <taxon>Halobacteriales</taxon>
        <taxon>Natrialbaceae</taxon>
        <taxon>Natrinema</taxon>
    </lineage>
</organism>
<evidence type="ECO:0000313" key="1">
    <source>
        <dbReference type="EMBL" id="SDC37297.1"/>
    </source>
</evidence>
<keyword evidence="3" id="KW-1185">Reference proteome</keyword>
<evidence type="ECO:0000313" key="4">
    <source>
        <dbReference type="Proteomes" id="UP000324021"/>
    </source>
</evidence>
<accession>A0A1I0B9A2</accession>
<evidence type="ECO:0000313" key="2">
    <source>
        <dbReference type="EMBL" id="SET03286.1"/>
    </source>
</evidence>
<reference evidence="2" key="2">
    <citation type="submission" date="2016-10" db="EMBL/GenBank/DDBJ databases">
        <authorList>
            <person name="de Groot N.N."/>
        </authorList>
    </citation>
    <scope>NUCLEOTIDE SEQUENCE [LARGE SCALE GENOMIC DNA]</scope>
    <source>
        <strain evidence="2">CDM_6</strain>
    </source>
</reference>
<dbReference type="Proteomes" id="UP000199320">
    <property type="component" value="Unassembled WGS sequence"/>
</dbReference>
<reference evidence="3 4" key="1">
    <citation type="submission" date="2016-10" db="EMBL/GenBank/DDBJ databases">
        <authorList>
            <person name="Varghese N."/>
            <person name="Submissions S."/>
        </authorList>
    </citation>
    <scope>NUCLEOTIDE SEQUENCE [LARGE SCALE GENOMIC DNA]</scope>
    <source>
        <strain evidence="1 4">CDM_1</strain>
        <strain evidence="3">CDM_6</strain>
    </source>
</reference>
<evidence type="ECO:0000313" key="3">
    <source>
        <dbReference type="Proteomes" id="UP000199320"/>
    </source>
</evidence>
<proteinExistence type="predicted"/>
<sequence length="91" mass="10205">MSSLNEEMADVRSDIDDVRTQLREDVPEFFEFDVTVGNISYNANSNSVSVTIEPSARARDQLSEQLGGVDVRTDGKLEFEFRLTESSSPKE</sequence>
<protein>
    <submittedName>
        <fullName evidence="2">Uncharacterized protein</fullName>
    </submittedName>
</protein>
<gene>
    <name evidence="2" type="ORF">SAMN04488694_103145</name>
    <name evidence="1" type="ORF">SAMN05192552_1003163</name>
</gene>
<dbReference type="Proteomes" id="UP000324021">
    <property type="component" value="Unassembled WGS sequence"/>
</dbReference>
<dbReference type="AlphaFoldDB" id="A0A1I0B9A2"/>
<name>A0A1I0B9A2_9EURY</name>
<dbReference type="EMBL" id="FMZP01000003">
    <property type="protein sequence ID" value="SDC37297.1"/>
    <property type="molecule type" value="Genomic_DNA"/>
</dbReference>
<dbReference type="OrthoDB" id="161051at2157"/>
<dbReference type="RefSeq" id="WP_092930466.1">
    <property type="nucleotide sequence ID" value="NZ_FMZP01000003.1"/>
</dbReference>